<sequence length="189" mass="22105">MKLGVIYGSMRENGNTARLTEEVIKHLPDVTEVDLKNYEFKDIIDQRHDEGGFDRVDDEYDRIIDQIIDCDVLIFSTPIYWYGMTSVMKRFIDRWSQTVRDDKYPDFKEKMGRKQAYIIAVGGDNPREKGLPLVQQFTYICQFIGLQYKGYVLGKAAKPDDILQDEEAMEDAWKLGKLLRKRDEVGNYL</sequence>
<proteinExistence type="predicted"/>
<keyword evidence="1" id="KW-0285">Flavoprotein</keyword>
<dbReference type="InterPro" id="IPR051796">
    <property type="entry name" value="ISF_SsuE-like"/>
</dbReference>
<feature type="domain" description="NADPH-dependent FMN reductase-like" evidence="3">
    <location>
        <begin position="1"/>
        <end position="124"/>
    </location>
</feature>
<evidence type="ECO:0000313" key="5">
    <source>
        <dbReference type="Proteomes" id="UP000831782"/>
    </source>
</evidence>
<accession>A0ABY4EZI5</accession>
<evidence type="ECO:0000256" key="2">
    <source>
        <dbReference type="ARBA" id="ARBA00022643"/>
    </source>
</evidence>
<dbReference type="RefSeq" id="WP_244722682.1">
    <property type="nucleotide sequence ID" value="NZ_CP095072.1"/>
</dbReference>
<name>A0ABY4EZI5_9BACI</name>
<dbReference type="EMBL" id="CP095072">
    <property type="protein sequence ID" value="UOQ49822.1"/>
    <property type="molecule type" value="Genomic_DNA"/>
</dbReference>
<dbReference type="Gene3D" id="3.40.50.360">
    <property type="match status" value="1"/>
</dbReference>
<gene>
    <name evidence="4" type="ORF">MUN88_07040</name>
</gene>
<protein>
    <submittedName>
        <fullName evidence="4">Flavodoxin family protein</fullName>
    </submittedName>
</protein>
<organism evidence="4 5">
    <name type="scientific">Gracilibacillus caseinilyticus</name>
    <dbReference type="NCBI Taxonomy" id="2932256"/>
    <lineage>
        <taxon>Bacteria</taxon>
        <taxon>Bacillati</taxon>
        <taxon>Bacillota</taxon>
        <taxon>Bacilli</taxon>
        <taxon>Bacillales</taxon>
        <taxon>Bacillaceae</taxon>
        <taxon>Gracilibacillus</taxon>
    </lineage>
</organism>
<dbReference type="InterPro" id="IPR029039">
    <property type="entry name" value="Flavoprotein-like_sf"/>
</dbReference>
<keyword evidence="5" id="KW-1185">Reference proteome</keyword>
<dbReference type="PANTHER" id="PTHR43278">
    <property type="entry name" value="NAD(P)H-DEPENDENT FMN-CONTAINING OXIDOREDUCTASE YWQN-RELATED"/>
    <property type="match status" value="1"/>
</dbReference>
<evidence type="ECO:0000256" key="1">
    <source>
        <dbReference type="ARBA" id="ARBA00022630"/>
    </source>
</evidence>
<dbReference type="Pfam" id="PF03358">
    <property type="entry name" value="FMN_red"/>
    <property type="match status" value="1"/>
</dbReference>
<evidence type="ECO:0000259" key="3">
    <source>
        <dbReference type="Pfam" id="PF03358"/>
    </source>
</evidence>
<dbReference type="Proteomes" id="UP000831782">
    <property type="component" value="Chromosome"/>
</dbReference>
<dbReference type="SUPFAM" id="SSF52218">
    <property type="entry name" value="Flavoproteins"/>
    <property type="match status" value="1"/>
</dbReference>
<keyword evidence="2" id="KW-0288">FMN</keyword>
<reference evidence="4 5" key="1">
    <citation type="submission" date="2022-04" db="EMBL/GenBank/DDBJ databases">
        <title>Gracilibacillus sp. isolated from saltern.</title>
        <authorList>
            <person name="Won M."/>
            <person name="Lee C.-M."/>
            <person name="Woen H.-Y."/>
            <person name="Kwon S.-W."/>
        </authorList>
    </citation>
    <scope>NUCLEOTIDE SEQUENCE [LARGE SCALE GENOMIC DNA]</scope>
    <source>
        <strain evidence="4 5">SSWR10-1</strain>
    </source>
</reference>
<dbReference type="PANTHER" id="PTHR43278:SF4">
    <property type="entry name" value="NAD(P)H-DEPENDENT FMN-CONTAINING OXIDOREDUCTASE YWQN-RELATED"/>
    <property type="match status" value="1"/>
</dbReference>
<evidence type="ECO:0000313" key="4">
    <source>
        <dbReference type="EMBL" id="UOQ49822.1"/>
    </source>
</evidence>
<dbReference type="InterPro" id="IPR005025">
    <property type="entry name" value="FMN_Rdtase-like_dom"/>
</dbReference>